<accession>A0A9U8DVH7</accession>
<evidence type="ECO:0000313" key="3">
    <source>
        <dbReference type="RefSeq" id="XP_013062028.2"/>
    </source>
</evidence>
<organism evidence="2 3">
    <name type="scientific">Biomphalaria glabrata</name>
    <name type="common">Bloodfluke planorb</name>
    <name type="synonym">Freshwater snail</name>
    <dbReference type="NCBI Taxonomy" id="6526"/>
    <lineage>
        <taxon>Eukaryota</taxon>
        <taxon>Metazoa</taxon>
        <taxon>Spiralia</taxon>
        <taxon>Lophotrochozoa</taxon>
        <taxon>Mollusca</taxon>
        <taxon>Gastropoda</taxon>
        <taxon>Heterobranchia</taxon>
        <taxon>Euthyneura</taxon>
        <taxon>Panpulmonata</taxon>
        <taxon>Hygrophila</taxon>
        <taxon>Lymnaeoidea</taxon>
        <taxon>Planorbidae</taxon>
        <taxon>Biomphalaria</taxon>
    </lineage>
</organism>
<feature type="repeat" description="ANK" evidence="1">
    <location>
        <begin position="131"/>
        <end position="163"/>
    </location>
</feature>
<reference evidence="3" key="1">
    <citation type="submission" date="2025-08" db="UniProtKB">
        <authorList>
            <consortium name="RefSeq"/>
        </authorList>
    </citation>
    <scope>IDENTIFICATION</scope>
</reference>
<dbReference type="Pfam" id="PF00023">
    <property type="entry name" value="Ank"/>
    <property type="match status" value="1"/>
</dbReference>
<dbReference type="PROSITE" id="PS50088">
    <property type="entry name" value="ANK_REPEAT"/>
    <property type="match status" value="3"/>
</dbReference>
<dbReference type="OrthoDB" id="70519at2759"/>
<dbReference type="KEGG" id="bgt:106051397"/>
<feature type="repeat" description="ANK" evidence="1">
    <location>
        <begin position="97"/>
        <end position="129"/>
    </location>
</feature>
<name>A0A9U8DVH7_BIOGL</name>
<dbReference type="Gene3D" id="1.25.40.20">
    <property type="entry name" value="Ankyrin repeat-containing domain"/>
    <property type="match status" value="2"/>
</dbReference>
<gene>
    <name evidence="3" type="primary">LOC106051397</name>
</gene>
<dbReference type="OMA" id="YCGHLNV"/>
<dbReference type="RefSeq" id="XP_013062028.2">
    <property type="nucleotide sequence ID" value="XM_013206574.2"/>
</dbReference>
<proteinExistence type="predicted"/>
<protein>
    <submittedName>
        <fullName evidence="3">Ankyrin repeat domain-containing protein 39-like</fullName>
    </submittedName>
</protein>
<dbReference type="GeneID" id="106051397"/>
<dbReference type="AlphaFoldDB" id="A0A9U8DVH7"/>
<dbReference type="Pfam" id="PF12796">
    <property type="entry name" value="Ank_2"/>
    <property type="match status" value="1"/>
</dbReference>
<dbReference type="InterPro" id="IPR002110">
    <property type="entry name" value="Ankyrin_rpt"/>
</dbReference>
<dbReference type="InterPro" id="IPR036770">
    <property type="entry name" value="Ankyrin_rpt-contain_sf"/>
</dbReference>
<keyword evidence="1" id="KW-0040">ANK repeat</keyword>
<dbReference type="SMART" id="SM00248">
    <property type="entry name" value="ANK"/>
    <property type="match status" value="3"/>
</dbReference>
<evidence type="ECO:0000256" key="1">
    <source>
        <dbReference type="PROSITE-ProRule" id="PRU00023"/>
    </source>
</evidence>
<dbReference type="SUPFAM" id="SSF48403">
    <property type="entry name" value="Ankyrin repeat"/>
    <property type="match status" value="1"/>
</dbReference>
<dbReference type="Proteomes" id="UP001165740">
    <property type="component" value="Chromosome 15"/>
</dbReference>
<dbReference type="InterPro" id="IPR042334">
    <property type="entry name" value="ANKRD31"/>
</dbReference>
<dbReference type="PRINTS" id="PR01415">
    <property type="entry name" value="ANKYRIN"/>
</dbReference>
<dbReference type="PANTHER" id="PTHR24176">
    <property type="entry name" value="ANKYRIN REPEAT DOMAIN-CONTAINING PROTEIN 31-RELATED"/>
    <property type="match status" value="1"/>
</dbReference>
<feature type="repeat" description="ANK" evidence="1">
    <location>
        <begin position="164"/>
        <end position="188"/>
    </location>
</feature>
<evidence type="ECO:0000313" key="2">
    <source>
        <dbReference type="Proteomes" id="UP001165740"/>
    </source>
</evidence>
<dbReference type="PROSITE" id="PS50297">
    <property type="entry name" value="ANK_REP_REGION"/>
    <property type="match status" value="3"/>
</dbReference>
<keyword evidence="2" id="KW-1185">Reference proteome</keyword>
<dbReference type="PANTHER" id="PTHR24176:SF14">
    <property type="entry name" value="ANKYRIN REPEAT DOMAIN-CONTAINING PROTEIN 31"/>
    <property type="match status" value="1"/>
</dbReference>
<sequence>MPTFCLIINNKFRSLKMKTTNISLAMSKDGGALSHSCSQKEDHQCLSHLTNSSLHQTLDELDFDRGLWASALAGDNLDIKHKLQKGNSVDVNSRDKYGYTALHYASRNGHLPVCQTLLNYHADVNIATQGSGTTPLHRAAYMGHTEIVELLLAHCADPMAQDCDGMTPLHKSAENGKVQTFKILLRNNPKTIDITDSKGRTPLEVATSEEIQLMFKSIIQSRNVKGPD</sequence>